<feature type="compositionally biased region" description="Polar residues" evidence="2">
    <location>
        <begin position="452"/>
        <end position="462"/>
    </location>
</feature>
<organism evidence="3 4">
    <name type="scientific">Arachis hypogaea</name>
    <name type="common">Peanut</name>
    <dbReference type="NCBI Taxonomy" id="3818"/>
    <lineage>
        <taxon>Eukaryota</taxon>
        <taxon>Viridiplantae</taxon>
        <taxon>Streptophyta</taxon>
        <taxon>Embryophyta</taxon>
        <taxon>Tracheophyta</taxon>
        <taxon>Spermatophyta</taxon>
        <taxon>Magnoliopsida</taxon>
        <taxon>eudicotyledons</taxon>
        <taxon>Gunneridae</taxon>
        <taxon>Pentapetalae</taxon>
        <taxon>rosids</taxon>
        <taxon>fabids</taxon>
        <taxon>Fabales</taxon>
        <taxon>Fabaceae</taxon>
        <taxon>Papilionoideae</taxon>
        <taxon>50 kb inversion clade</taxon>
        <taxon>dalbergioids sensu lato</taxon>
        <taxon>Dalbergieae</taxon>
        <taxon>Pterocarpus clade</taxon>
        <taxon>Arachis</taxon>
    </lineage>
</organism>
<evidence type="ECO:0000313" key="3">
    <source>
        <dbReference type="EMBL" id="RYR47461.1"/>
    </source>
</evidence>
<dbReference type="GO" id="GO:0007018">
    <property type="term" value="P:microtubule-based movement"/>
    <property type="evidence" value="ECO:0007669"/>
    <property type="project" value="InterPro"/>
</dbReference>
<dbReference type="GO" id="GO:0007052">
    <property type="term" value="P:mitotic spindle organization"/>
    <property type="evidence" value="ECO:0007669"/>
    <property type="project" value="TreeGrafter"/>
</dbReference>
<dbReference type="PANTHER" id="PTHR47969">
    <property type="entry name" value="CHROMOSOME-ASSOCIATED KINESIN KIF4A-RELATED"/>
    <property type="match status" value="1"/>
</dbReference>
<comment type="caution">
    <text evidence="3">The sequence shown here is derived from an EMBL/GenBank/DDBJ whole genome shotgun (WGS) entry which is preliminary data.</text>
</comment>
<evidence type="ECO:0008006" key="5">
    <source>
        <dbReference type="Google" id="ProtNLM"/>
    </source>
</evidence>
<dbReference type="GO" id="GO:0005875">
    <property type="term" value="C:microtubule associated complex"/>
    <property type="evidence" value="ECO:0007669"/>
    <property type="project" value="TreeGrafter"/>
</dbReference>
<sequence>MKRANRRSKESSPIDDASASAEKEKQMYEERIRELERENKAYQMEIAELKQKQGNYSAATNGVEKLKKHYLQKLNLLEEQVTELQSKLASRSQFSTQRKRVDESSRQFQFEIQSLKAQKVQLQCKMKLDSVQFRICKAMLEKEILQLKKERRTYDIKVQNLLASNDRLKMVLQRKTEAAFTATNRLREMIEARKVISNRSAGARKRNSQAIHVAEHELEVTTRLHKLCSQYESRIEKMAAEIGRLKEEIEMQRNENLRSEFQVEETDSFEKEVDIQDLKEQMNGLGCLLRELKLQKEMLDSKDKKQVLDQPLFTDESNRKLLMKMETPETNSSSDSNANGERTDEGVCCTCSKRSLCKTTKCKCRSIGGSCGPSCGCKLFKCTNRESNQIEEETEAIISESMECNMKMNNSAVFEHGNIIASECAKLLQSALIQKPASYRDNPGPIKKPLSDIQNSLGQLDNQKPGKKKTVRKPIIQLVTNNPMSTSPENISSNSTEQSSSIQSNELATSVDDALVTRPSRNPPRRAKSVVGKENYLT</sequence>
<feature type="region of interest" description="Disordered" evidence="2">
    <location>
        <begin position="1"/>
        <end position="29"/>
    </location>
</feature>
<evidence type="ECO:0000313" key="4">
    <source>
        <dbReference type="Proteomes" id="UP000289738"/>
    </source>
</evidence>
<dbReference type="PANTHER" id="PTHR47969:SF6">
    <property type="entry name" value="KINESIN-LIKE PROTEIN KIN-4C"/>
    <property type="match status" value="1"/>
</dbReference>
<dbReference type="Pfam" id="PF25764">
    <property type="entry name" value="KIF21A_4th"/>
    <property type="match status" value="1"/>
</dbReference>
<protein>
    <recommendedName>
        <fullName evidence="5">Tesmin/TSO1-like CXC domain-containing protein</fullName>
    </recommendedName>
</protein>
<gene>
    <name evidence="3" type="ORF">Ahy_A07g033384</name>
</gene>
<proteinExistence type="predicted"/>
<reference evidence="3 4" key="1">
    <citation type="submission" date="2019-01" db="EMBL/GenBank/DDBJ databases">
        <title>Sequencing of cultivated peanut Arachis hypogaea provides insights into genome evolution and oil improvement.</title>
        <authorList>
            <person name="Chen X."/>
        </authorList>
    </citation>
    <scope>NUCLEOTIDE SEQUENCE [LARGE SCALE GENOMIC DNA]</scope>
    <source>
        <strain evidence="4">cv. Fuhuasheng</strain>
        <tissue evidence="3">Leaves</tissue>
    </source>
</reference>
<feature type="compositionally biased region" description="Low complexity" evidence="2">
    <location>
        <begin position="489"/>
        <end position="506"/>
    </location>
</feature>
<keyword evidence="1" id="KW-0175">Coiled coil</keyword>
<evidence type="ECO:0000256" key="2">
    <source>
        <dbReference type="SAM" id="MobiDB-lite"/>
    </source>
</evidence>
<feature type="compositionally biased region" description="Polar residues" evidence="2">
    <location>
        <begin position="478"/>
        <end position="488"/>
    </location>
</feature>
<dbReference type="InterPro" id="IPR027640">
    <property type="entry name" value="Kinesin-like_fam"/>
</dbReference>
<dbReference type="Proteomes" id="UP000289738">
    <property type="component" value="Chromosome A07"/>
</dbReference>
<dbReference type="EMBL" id="SDMP01000007">
    <property type="protein sequence ID" value="RYR47461.1"/>
    <property type="molecule type" value="Genomic_DNA"/>
</dbReference>
<name>A0A445C9D8_ARAHY</name>
<feature type="coiled-coil region" evidence="1">
    <location>
        <begin position="228"/>
        <end position="295"/>
    </location>
</feature>
<accession>A0A445C9D8</accession>
<dbReference type="GO" id="GO:0051231">
    <property type="term" value="P:spindle elongation"/>
    <property type="evidence" value="ECO:0007669"/>
    <property type="project" value="TreeGrafter"/>
</dbReference>
<feature type="region of interest" description="Disordered" evidence="2">
    <location>
        <begin position="438"/>
        <end position="538"/>
    </location>
</feature>
<dbReference type="STRING" id="3818.A0A445C9D8"/>
<dbReference type="GO" id="GO:0003777">
    <property type="term" value="F:microtubule motor activity"/>
    <property type="evidence" value="ECO:0007669"/>
    <property type="project" value="InterPro"/>
</dbReference>
<dbReference type="AlphaFoldDB" id="A0A445C9D8"/>
<evidence type="ECO:0000256" key="1">
    <source>
        <dbReference type="SAM" id="Coils"/>
    </source>
</evidence>
<keyword evidence="4" id="KW-1185">Reference proteome</keyword>